<organism evidence="4 5">
    <name type="scientific">Euzebyella saccharophila</name>
    <dbReference type="NCBI Taxonomy" id="679664"/>
    <lineage>
        <taxon>Bacteria</taxon>
        <taxon>Pseudomonadati</taxon>
        <taxon>Bacteroidota</taxon>
        <taxon>Flavobacteriia</taxon>
        <taxon>Flavobacteriales</taxon>
        <taxon>Flavobacteriaceae</taxon>
        <taxon>Euzebyella</taxon>
    </lineage>
</organism>
<feature type="transmembrane region" description="Helical" evidence="3">
    <location>
        <begin position="56"/>
        <end position="82"/>
    </location>
</feature>
<feature type="transmembrane region" description="Helical" evidence="3">
    <location>
        <begin position="21"/>
        <end position="44"/>
    </location>
</feature>
<evidence type="ECO:0000256" key="1">
    <source>
        <dbReference type="SAM" id="Coils"/>
    </source>
</evidence>
<feature type="region of interest" description="Disordered" evidence="2">
    <location>
        <begin position="932"/>
        <end position="1011"/>
    </location>
</feature>
<name>A0ABV8JLT2_9FLAO</name>
<reference evidence="5" key="1">
    <citation type="journal article" date="2019" name="Int. J. Syst. Evol. Microbiol.">
        <title>The Global Catalogue of Microorganisms (GCM) 10K type strain sequencing project: providing services to taxonomists for standard genome sequencing and annotation.</title>
        <authorList>
            <consortium name="The Broad Institute Genomics Platform"/>
            <consortium name="The Broad Institute Genome Sequencing Center for Infectious Disease"/>
            <person name="Wu L."/>
            <person name="Ma J."/>
        </authorList>
    </citation>
    <scope>NUCLEOTIDE SEQUENCE [LARGE SCALE GENOMIC DNA]</scope>
    <source>
        <strain evidence="5">CECT 7477</strain>
    </source>
</reference>
<dbReference type="EMBL" id="JBHSAW010000004">
    <property type="protein sequence ID" value="MFC4095788.1"/>
    <property type="molecule type" value="Genomic_DNA"/>
</dbReference>
<feature type="compositionally biased region" description="Basic and acidic residues" evidence="2">
    <location>
        <begin position="745"/>
        <end position="763"/>
    </location>
</feature>
<feature type="region of interest" description="Disordered" evidence="2">
    <location>
        <begin position="732"/>
        <end position="782"/>
    </location>
</feature>
<keyword evidence="1" id="KW-0175">Coiled coil</keyword>
<comment type="caution">
    <text evidence="4">The sequence shown here is derived from an EMBL/GenBank/DDBJ whole genome shotgun (WGS) entry which is preliminary data.</text>
</comment>
<feature type="compositionally biased region" description="Low complexity" evidence="2">
    <location>
        <begin position="766"/>
        <end position="778"/>
    </location>
</feature>
<gene>
    <name evidence="4" type="ORF">ACFOUT_07875</name>
</gene>
<feature type="region of interest" description="Disordered" evidence="2">
    <location>
        <begin position="507"/>
        <end position="536"/>
    </location>
</feature>
<evidence type="ECO:0000313" key="5">
    <source>
        <dbReference type="Proteomes" id="UP001595814"/>
    </source>
</evidence>
<dbReference type="PANTHER" id="PTHR37612:SF20">
    <property type="entry name" value="PER-HEXAMER REPEAT PROTEIN 5-RELATED"/>
    <property type="match status" value="1"/>
</dbReference>
<feature type="compositionally biased region" description="Gly residues" evidence="2">
    <location>
        <begin position="974"/>
        <end position="985"/>
    </location>
</feature>
<accession>A0ABV8JLT2</accession>
<dbReference type="PANTHER" id="PTHR37612">
    <property type="entry name" value="FIBROIN HEAVY CHAIN FIB-H LIKE PROTEIN"/>
    <property type="match status" value="1"/>
</dbReference>
<feature type="compositionally biased region" description="Low complexity" evidence="2">
    <location>
        <begin position="989"/>
        <end position="999"/>
    </location>
</feature>
<evidence type="ECO:0000313" key="4">
    <source>
        <dbReference type="EMBL" id="MFC4095788.1"/>
    </source>
</evidence>
<dbReference type="RefSeq" id="WP_192460566.1">
    <property type="nucleotide sequence ID" value="NZ_JACYFJ010000001.1"/>
</dbReference>
<keyword evidence="3" id="KW-0472">Membrane</keyword>
<keyword evidence="3" id="KW-0812">Transmembrane</keyword>
<protein>
    <submittedName>
        <fullName evidence="4">Uncharacterized protein</fullName>
    </submittedName>
</protein>
<evidence type="ECO:0000256" key="2">
    <source>
        <dbReference type="SAM" id="MobiDB-lite"/>
    </source>
</evidence>
<dbReference type="Proteomes" id="UP001595814">
    <property type="component" value="Unassembled WGS sequence"/>
</dbReference>
<keyword evidence="5" id="KW-1185">Reference proteome</keyword>
<dbReference type="InterPro" id="IPR052258">
    <property type="entry name" value="Diverse_Func_Domain-Protein"/>
</dbReference>
<feature type="coiled-coil region" evidence="1">
    <location>
        <begin position="1014"/>
        <end position="1041"/>
    </location>
</feature>
<keyword evidence="3" id="KW-1133">Transmembrane helix</keyword>
<sequence>MDGYNRIVEKLNEFSKKYYTKMLLTGIILFCAIGLAIFLLVTSVEYFLWLGSTGRLILLVLFGLAQAILLYRFVLVPLFYLFKLKKGISNKDASVLIGKHFPEVGDKLSNLLDLAGNGSQAELVVASIEQRAHKLNPVPFSNAINLKESFSYLKYLIVPILVLLVVFISGNYSTFFGSVNRVVNYKLAYEPPAPFSFLLMNESLQTYDNEPFTVVVGTMGEMQPEQIWIKVDGEEYLMKKNNGRYEYTFQPPLISNVFQFVTSNVISKEYQLSVINTPSINNFYLELIYPKYLDKQNEKISATGNATIPEGTSVIWNVDAINTDKVSLITRDTVQSFTKSRDRFKLEESIYSSLYYELSTSNLEVHNFEKLAYNLKVIKDAPPTIKVNQMLDSLNPNVAYYAGEVGDDYKVKEVALVYFPSSNPDLEKTVKISTPNTNFEQFYYTFPSGLDLEEGKGYGLYFTVKDNDGLKGGKMVKSQVFNIGLLDDSELNKQELQAQENLIKSLDGSRKESKEQTENLKELSEGQKEKKELSFNDQSEVKDFLKRQQRQEAQMEKFSKQLKENLEKSDRDDLMKHMLEERLERQELEAKMNQRLLEELDKIANKIQKEELTKRLEEIAKKQQSSDRNLEQLVELMKRYYTEEKAQQLSDELQKLSERQDDLSKMRLGDNFDIKDQQRLNEDFEDIEKELNELKEDNNNLKKPLNIKVNEKDIEGIKEDQKSALEDLQNHNGIEQSNEGGDQEDGLKKASKKQESAADKMEEMASSLKQSSSSSGESTDAEDAEMLRQILDNLVTFSFKQESLYDRLEDVDSDNPQFSNTIKDQQGLRELFEHVDDSIFSLSLRRAEISEFVNEQITEVYYNIDKSLESIAENQIYQGASYQKYVLTASNSLADFLARILDNMNQSMMSGQGKGQGEGDGFQLPDIIQSQSALQEKMSGKGKKGDGNSSGSSGQKGEKGKGADGQGSEKGQNGQKGKGDAGGSNGKENNGSRGASSNGNGKGNGQQGTSESEMNEIYEIYKEQQMIRQQLEEQLRNMINEDDRRLGEKLARQMENFENDLLENGITARNLERINQIQHQLLKLENAALKQGKKSERESYTGREEFVNPIISKPSFLDNYNNEIEILNRQALPLRQNYQNRVKEYFKGDD</sequence>
<evidence type="ECO:0000256" key="3">
    <source>
        <dbReference type="SAM" id="Phobius"/>
    </source>
</evidence>
<feature type="transmembrane region" description="Helical" evidence="3">
    <location>
        <begin position="152"/>
        <end position="172"/>
    </location>
</feature>
<proteinExistence type="predicted"/>